<dbReference type="InterPro" id="IPR009057">
    <property type="entry name" value="Homeodomain-like_sf"/>
</dbReference>
<dbReference type="Gene3D" id="1.10.10.60">
    <property type="entry name" value="Homeodomain-like"/>
    <property type="match status" value="2"/>
</dbReference>
<keyword evidence="1" id="KW-0805">Transcription regulation</keyword>
<dbReference type="InterPro" id="IPR011051">
    <property type="entry name" value="RmlC_Cupin_sf"/>
</dbReference>
<dbReference type="GO" id="GO:0043565">
    <property type="term" value="F:sequence-specific DNA binding"/>
    <property type="evidence" value="ECO:0007669"/>
    <property type="project" value="InterPro"/>
</dbReference>
<dbReference type="Pfam" id="PF12833">
    <property type="entry name" value="HTH_18"/>
    <property type="match status" value="1"/>
</dbReference>
<dbReference type="SUPFAM" id="SSF46689">
    <property type="entry name" value="Homeodomain-like"/>
    <property type="match status" value="2"/>
</dbReference>
<name>A0A402CNL2_9BACT</name>
<dbReference type="InterPro" id="IPR018062">
    <property type="entry name" value="HTH_AraC-typ_CS"/>
</dbReference>
<reference evidence="4 5" key="1">
    <citation type="journal article" date="2019" name="Int. J. Syst. Evol. Microbiol.">
        <title>Capsulimonas corticalis gen. nov., sp. nov., an aerobic capsulated bacterium, of a novel bacterial order, Capsulimonadales ord. nov., of the class Armatimonadia of the phylum Armatimonadetes.</title>
        <authorList>
            <person name="Li J."/>
            <person name="Kudo C."/>
            <person name="Tonouchi A."/>
        </authorList>
    </citation>
    <scope>NUCLEOTIDE SEQUENCE [LARGE SCALE GENOMIC DNA]</scope>
    <source>
        <strain evidence="4 5">AX-7</strain>
    </source>
</reference>
<dbReference type="InterPro" id="IPR014710">
    <property type="entry name" value="RmlC-like_jellyroll"/>
</dbReference>
<dbReference type="Proteomes" id="UP000287394">
    <property type="component" value="Chromosome"/>
</dbReference>
<dbReference type="PANTHER" id="PTHR43280:SF27">
    <property type="entry name" value="TRANSCRIPTIONAL REGULATOR MTLR"/>
    <property type="match status" value="1"/>
</dbReference>
<proteinExistence type="predicted"/>
<dbReference type="EMBL" id="AP025739">
    <property type="protein sequence ID" value="BDI33271.1"/>
    <property type="molecule type" value="Genomic_DNA"/>
</dbReference>
<keyword evidence="3" id="KW-0804">Transcription</keyword>
<evidence type="ECO:0000313" key="4">
    <source>
        <dbReference type="EMBL" id="BDI33271.1"/>
    </source>
</evidence>
<accession>A0A402CNL2</accession>
<dbReference type="SMART" id="SM00342">
    <property type="entry name" value="HTH_ARAC"/>
    <property type="match status" value="1"/>
</dbReference>
<organism evidence="4 5">
    <name type="scientific">Capsulimonas corticalis</name>
    <dbReference type="NCBI Taxonomy" id="2219043"/>
    <lineage>
        <taxon>Bacteria</taxon>
        <taxon>Bacillati</taxon>
        <taxon>Armatimonadota</taxon>
        <taxon>Armatimonadia</taxon>
        <taxon>Capsulimonadales</taxon>
        <taxon>Capsulimonadaceae</taxon>
        <taxon>Capsulimonas</taxon>
    </lineage>
</organism>
<dbReference type="SUPFAM" id="SSF51182">
    <property type="entry name" value="RmlC-like cupins"/>
    <property type="match status" value="1"/>
</dbReference>
<protein>
    <submittedName>
        <fullName evidence="4">AraC family transcriptional regulator</fullName>
    </submittedName>
</protein>
<evidence type="ECO:0000256" key="2">
    <source>
        <dbReference type="ARBA" id="ARBA00023125"/>
    </source>
</evidence>
<dbReference type="Pfam" id="PF07883">
    <property type="entry name" value="Cupin_2"/>
    <property type="match status" value="1"/>
</dbReference>
<dbReference type="InterPro" id="IPR013096">
    <property type="entry name" value="Cupin_2"/>
</dbReference>
<dbReference type="PROSITE" id="PS01124">
    <property type="entry name" value="HTH_ARAC_FAMILY_2"/>
    <property type="match status" value="1"/>
</dbReference>
<dbReference type="Gene3D" id="2.60.120.10">
    <property type="entry name" value="Jelly Rolls"/>
    <property type="match status" value="1"/>
</dbReference>
<dbReference type="FunCoup" id="A0A402CNL2">
    <property type="interactions" value="4"/>
</dbReference>
<evidence type="ECO:0000256" key="3">
    <source>
        <dbReference type="ARBA" id="ARBA00023163"/>
    </source>
</evidence>
<dbReference type="KEGG" id="ccot:CCAX7_53220"/>
<keyword evidence="2" id="KW-0238">DNA-binding</keyword>
<dbReference type="GO" id="GO:0003700">
    <property type="term" value="F:DNA-binding transcription factor activity"/>
    <property type="evidence" value="ECO:0007669"/>
    <property type="project" value="InterPro"/>
</dbReference>
<dbReference type="PROSITE" id="PS00041">
    <property type="entry name" value="HTH_ARAC_FAMILY_1"/>
    <property type="match status" value="1"/>
</dbReference>
<evidence type="ECO:0000313" key="5">
    <source>
        <dbReference type="Proteomes" id="UP000287394"/>
    </source>
</evidence>
<keyword evidence="5" id="KW-1185">Reference proteome</keyword>
<gene>
    <name evidence="4" type="primary">melR_1</name>
    <name evidence="4" type="ORF">CCAX7_53220</name>
</gene>
<evidence type="ECO:0000256" key="1">
    <source>
        <dbReference type="ARBA" id="ARBA00023015"/>
    </source>
</evidence>
<dbReference type="AlphaFoldDB" id="A0A402CNL2"/>
<dbReference type="InterPro" id="IPR018060">
    <property type="entry name" value="HTH_AraC"/>
</dbReference>
<dbReference type="PANTHER" id="PTHR43280">
    <property type="entry name" value="ARAC-FAMILY TRANSCRIPTIONAL REGULATOR"/>
    <property type="match status" value="1"/>
</dbReference>
<sequence length="279" mass="31748">MPSEAPFYSFGIHTGSDHFSAPAHAHRHNEIELIFVRGGGMTFVFGGKRLRLEQGQCAAFWAVVPHLAYQCDEPTMLYWMKVPLQHFLEWRLPEEFARMLLRGRFLLDPNPLPEAVSIAQFEDWSARLAHDTLEDRKIVLLEVEARLRKLAMNVLEDRPAPSSPAHAHREHSEVSHADLMMRHIATHYQEPLTVADVAAAANLQPGYAMRLFRAHFGASIVGYLHEHRIAHAQRMLVTTDATVLDILLDAGFNSVTQFYEIFKRSCGTTPVQYRNAMQL</sequence>